<dbReference type="InterPro" id="IPR029044">
    <property type="entry name" value="Nucleotide-diphossugar_trans"/>
</dbReference>
<dbReference type="Proteomes" id="UP000192936">
    <property type="component" value="Unassembled WGS sequence"/>
</dbReference>
<dbReference type="EMBL" id="FXAK01000007">
    <property type="protein sequence ID" value="SMF74629.1"/>
    <property type="molecule type" value="Genomic_DNA"/>
</dbReference>
<accession>A0A1X7GVI4</accession>
<sequence>MTAPNPPRLAILTVVRNDRAGLADTYDSLSGQLSHDIVWLVADGASTDGTAEWLAAHAEIPLWWRSCADSGLYDAMNDLLDTARRLGCSHVLFLNAGDRLAAADSAPRLLQDIVRHPGCALLYGDALERQGDGRILLKRARSHRWAPLGMFTHHQAMIYRVSALADLRFDPGYRIAADYAFTLAVLDLGEAVQLRWPVCLFAPGGLSQRDATAGRREQAAIRRRHYRCGAAGATAIAAAQRVALAVRHHFPSAYAKLRFRCPET</sequence>
<name>A0A1X7GVI4_9PROT</name>
<dbReference type="OrthoDB" id="9794124at2"/>
<protein>
    <submittedName>
        <fullName evidence="1">Putative colanic acid biosynthesis glycosyltransferase</fullName>
    </submittedName>
</protein>
<evidence type="ECO:0000313" key="1">
    <source>
        <dbReference type="EMBL" id="SMF74629.1"/>
    </source>
</evidence>
<gene>
    <name evidence="1" type="ORF">SAMN02982917_4370</name>
</gene>
<organism evidence="1 2">
    <name type="scientific">Azospirillum oryzae</name>
    <dbReference type="NCBI Taxonomy" id="286727"/>
    <lineage>
        <taxon>Bacteria</taxon>
        <taxon>Pseudomonadati</taxon>
        <taxon>Pseudomonadota</taxon>
        <taxon>Alphaproteobacteria</taxon>
        <taxon>Rhodospirillales</taxon>
        <taxon>Azospirillaceae</taxon>
        <taxon>Azospirillum</taxon>
    </lineage>
</organism>
<dbReference type="GO" id="GO:0016740">
    <property type="term" value="F:transferase activity"/>
    <property type="evidence" value="ECO:0007669"/>
    <property type="project" value="UniProtKB-KW"/>
</dbReference>
<proteinExistence type="predicted"/>
<dbReference type="Gene3D" id="3.90.550.10">
    <property type="entry name" value="Spore Coat Polysaccharide Biosynthesis Protein SpsA, Chain A"/>
    <property type="match status" value="1"/>
</dbReference>
<dbReference type="SUPFAM" id="SSF53448">
    <property type="entry name" value="Nucleotide-diphospho-sugar transferases"/>
    <property type="match status" value="1"/>
</dbReference>
<keyword evidence="1" id="KW-0808">Transferase</keyword>
<dbReference type="STRING" id="286727.SAMN02982917_4370"/>
<evidence type="ECO:0000313" key="2">
    <source>
        <dbReference type="Proteomes" id="UP000192936"/>
    </source>
</evidence>
<dbReference type="RefSeq" id="WP_085089281.1">
    <property type="nucleotide sequence ID" value="NZ_FXAK01000007.1"/>
</dbReference>
<dbReference type="AlphaFoldDB" id="A0A1X7GVI4"/>
<reference evidence="1 2" key="1">
    <citation type="submission" date="2017-04" db="EMBL/GenBank/DDBJ databases">
        <authorList>
            <person name="Afonso C.L."/>
            <person name="Miller P.J."/>
            <person name="Scott M.A."/>
            <person name="Spackman E."/>
            <person name="Goraichik I."/>
            <person name="Dimitrov K.M."/>
            <person name="Suarez D.L."/>
            <person name="Swayne D.E."/>
        </authorList>
    </citation>
    <scope>NUCLEOTIDE SEQUENCE [LARGE SCALE GENOMIC DNA]</scope>
    <source>
        <strain evidence="1 2">A2P</strain>
    </source>
</reference>